<dbReference type="AlphaFoldDB" id="A0A1F7WZD7"/>
<feature type="domain" description="Methyltransferase type 11" evidence="2">
    <location>
        <begin position="53"/>
        <end position="152"/>
    </location>
</feature>
<comment type="caution">
    <text evidence="3">The sequence shown here is derived from an EMBL/GenBank/DDBJ whole genome shotgun (WGS) entry which is preliminary data.</text>
</comment>
<evidence type="ECO:0000313" key="4">
    <source>
        <dbReference type="Proteomes" id="UP000179219"/>
    </source>
</evidence>
<dbReference type="PANTHER" id="PTHR44068">
    <property type="entry name" value="ZGC:194242"/>
    <property type="match status" value="1"/>
</dbReference>
<dbReference type="Gene3D" id="3.40.50.150">
    <property type="entry name" value="Vaccinia Virus protein VP39"/>
    <property type="match status" value="1"/>
</dbReference>
<dbReference type="Proteomes" id="UP000179219">
    <property type="component" value="Unassembled WGS sequence"/>
</dbReference>
<dbReference type="InterPro" id="IPR050447">
    <property type="entry name" value="Erg6_SMT_methyltransf"/>
</dbReference>
<organism evidence="3 4">
    <name type="scientific">Candidatus Woesebacteria bacterium RBG_13_34_9</name>
    <dbReference type="NCBI Taxonomy" id="1802477"/>
    <lineage>
        <taxon>Bacteria</taxon>
        <taxon>Candidatus Woeseibacteriota</taxon>
    </lineage>
</organism>
<dbReference type="Pfam" id="PF08241">
    <property type="entry name" value="Methyltransf_11"/>
    <property type="match status" value="1"/>
</dbReference>
<dbReference type="GO" id="GO:0008757">
    <property type="term" value="F:S-adenosylmethionine-dependent methyltransferase activity"/>
    <property type="evidence" value="ECO:0007669"/>
    <property type="project" value="InterPro"/>
</dbReference>
<evidence type="ECO:0000259" key="2">
    <source>
        <dbReference type="Pfam" id="PF08241"/>
    </source>
</evidence>
<protein>
    <submittedName>
        <fullName evidence="3">Methyltransferase type 11</fullName>
    </submittedName>
</protein>
<keyword evidence="3" id="KW-0489">Methyltransferase</keyword>
<reference evidence="3 4" key="1">
    <citation type="journal article" date="2016" name="Nat. Commun.">
        <title>Thousands of microbial genomes shed light on interconnected biogeochemical processes in an aquifer system.</title>
        <authorList>
            <person name="Anantharaman K."/>
            <person name="Brown C.T."/>
            <person name="Hug L.A."/>
            <person name="Sharon I."/>
            <person name="Castelle C.J."/>
            <person name="Probst A.J."/>
            <person name="Thomas B.C."/>
            <person name="Singh A."/>
            <person name="Wilkins M.J."/>
            <person name="Karaoz U."/>
            <person name="Brodie E.L."/>
            <person name="Williams K.H."/>
            <person name="Hubbard S.S."/>
            <person name="Banfield J.F."/>
        </authorList>
    </citation>
    <scope>NUCLEOTIDE SEQUENCE [LARGE SCALE GENOMIC DNA]</scope>
</reference>
<keyword evidence="1 3" id="KW-0808">Transferase</keyword>
<gene>
    <name evidence="3" type="ORF">A2159_00500</name>
</gene>
<accession>A0A1F7WZD7</accession>
<name>A0A1F7WZD7_9BACT</name>
<dbReference type="InterPro" id="IPR029063">
    <property type="entry name" value="SAM-dependent_MTases_sf"/>
</dbReference>
<evidence type="ECO:0000313" key="3">
    <source>
        <dbReference type="EMBL" id="OGM08222.1"/>
    </source>
</evidence>
<evidence type="ECO:0000256" key="1">
    <source>
        <dbReference type="ARBA" id="ARBA00022679"/>
    </source>
</evidence>
<sequence length="220" mass="25120">MLKLKPRVIETGEGIQGDFNVITYDKMQRRLRDKGWIETNRVIAFGIDSGLALEIGPGPGYLGLEWLKKTTNTNLKCVEISGDMIKIAEKNTKEYHFTDRVEYKEGKAEVIPFSDNMFDAVFTNGSLHEWPDPMKAFNEIYRVLKRGGKFFISDLRRDMNPFMAYFLKINSQPKEIRPGLISSIHAAYTKEEIVVLLNKTPLKNALVSKNMIGIEIKGDK</sequence>
<dbReference type="GO" id="GO:0032259">
    <property type="term" value="P:methylation"/>
    <property type="evidence" value="ECO:0007669"/>
    <property type="project" value="UniProtKB-KW"/>
</dbReference>
<dbReference type="InterPro" id="IPR013216">
    <property type="entry name" value="Methyltransf_11"/>
</dbReference>
<dbReference type="CDD" id="cd02440">
    <property type="entry name" value="AdoMet_MTases"/>
    <property type="match status" value="1"/>
</dbReference>
<dbReference type="SUPFAM" id="SSF53335">
    <property type="entry name" value="S-adenosyl-L-methionine-dependent methyltransferases"/>
    <property type="match status" value="1"/>
</dbReference>
<proteinExistence type="predicted"/>
<dbReference type="PANTHER" id="PTHR44068:SF11">
    <property type="entry name" value="GERANYL DIPHOSPHATE 2-C-METHYLTRANSFERASE"/>
    <property type="match status" value="1"/>
</dbReference>
<dbReference type="EMBL" id="MGFP01000058">
    <property type="protein sequence ID" value="OGM08222.1"/>
    <property type="molecule type" value="Genomic_DNA"/>
</dbReference>